<dbReference type="RefSeq" id="WP_073213863.1">
    <property type="nucleotide sequence ID" value="NZ_FNNS01000002.1"/>
</dbReference>
<evidence type="ECO:0000313" key="2">
    <source>
        <dbReference type="Proteomes" id="UP000184172"/>
    </source>
</evidence>
<dbReference type="EMBL" id="FQYV01000001">
    <property type="protein sequence ID" value="SHI33268.1"/>
    <property type="molecule type" value="Genomic_DNA"/>
</dbReference>
<dbReference type="Gene3D" id="3.10.580.10">
    <property type="entry name" value="CBS-domain"/>
    <property type="match status" value="1"/>
</dbReference>
<dbReference type="STRING" id="797419.SAMN05216556_102122"/>
<dbReference type="InterPro" id="IPR046342">
    <property type="entry name" value="CBS_dom_sf"/>
</dbReference>
<keyword evidence="2" id="KW-1185">Reference proteome</keyword>
<dbReference type="SUPFAM" id="SSF54631">
    <property type="entry name" value="CBS-domain pair"/>
    <property type="match status" value="1"/>
</dbReference>
<evidence type="ECO:0008006" key="3">
    <source>
        <dbReference type="Google" id="ProtNLM"/>
    </source>
</evidence>
<gene>
    <name evidence="1" type="ORF">SAMN04487908_101121</name>
</gene>
<organism evidence="1 2">
    <name type="scientific">Aequorivita viscosa</name>
    <dbReference type="NCBI Taxonomy" id="797419"/>
    <lineage>
        <taxon>Bacteria</taxon>
        <taxon>Pseudomonadati</taxon>
        <taxon>Bacteroidota</taxon>
        <taxon>Flavobacteriia</taxon>
        <taxon>Flavobacteriales</taxon>
        <taxon>Flavobacteriaceae</taxon>
        <taxon>Aequorivita</taxon>
    </lineage>
</organism>
<evidence type="ECO:0000313" key="1">
    <source>
        <dbReference type="EMBL" id="SHI33268.1"/>
    </source>
</evidence>
<dbReference type="AlphaFoldDB" id="A0A1M6A9Y9"/>
<dbReference type="Proteomes" id="UP000184172">
    <property type="component" value="Unassembled WGS sequence"/>
</dbReference>
<accession>A0A1M6A9Y9</accession>
<dbReference type="OrthoDB" id="1523762at2"/>
<sequence length="218" mass="24980">METESYIINDVKPIDVSSKIKETQSVFNQLTYTHIPVEKDGLYLGCVSENDAYCFDNTKTLSDFQYALEPFHVLKDTNWLDVLEAFAMHNSNIMPVLGNDNQYLGYYELGDIMSLFNNTPFLNENGGIIVVEKGIHDYSFSEISQIVESNGIKIYGIFISELKEDTVQITLKVGQSGMNSIAQTFRRYNYVVVSQHEEDKFIDDLKGRSQYLDKYLNI</sequence>
<name>A0A1M6A9Y9_9FLAO</name>
<reference evidence="2" key="1">
    <citation type="submission" date="2016-11" db="EMBL/GenBank/DDBJ databases">
        <authorList>
            <person name="Varghese N."/>
            <person name="Submissions S."/>
        </authorList>
    </citation>
    <scope>NUCLEOTIDE SEQUENCE [LARGE SCALE GENOMIC DNA]</scope>
    <source>
        <strain evidence="2">DSM 26349</strain>
    </source>
</reference>
<protein>
    <recommendedName>
        <fullName evidence="3">CBS domain-containing protein</fullName>
    </recommendedName>
</protein>
<proteinExistence type="predicted"/>